<accession>A0A0M8P3X5</accession>
<dbReference type="STRING" id="229535.A0A0M8P3X5"/>
<dbReference type="GO" id="GO:0005506">
    <property type="term" value="F:iron ion binding"/>
    <property type="evidence" value="ECO:0007669"/>
    <property type="project" value="InterPro"/>
</dbReference>
<keyword evidence="5 6" id="KW-0408">Iron</keyword>
<dbReference type="GO" id="GO:0043386">
    <property type="term" value="P:mycotoxin biosynthetic process"/>
    <property type="evidence" value="ECO:0007669"/>
    <property type="project" value="UniProtKB-ARBA"/>
</dbReference>
<dbReference type="InterPro" id="IPR036396">
    <property type="entry name" value="Cyt_P450_sf"/>
</dbReference>
<keyword evidence="8" id="KW-1133">Transmembrane helix</keyword>
<keyword evidence="4 7" id="KW-0560">Oxidoreductase</keyword>
<dbReference type="GO" id="GO:0016705">
    <property type="term" value="F:oxidoreductase activity, acting on paired donors, with incorporation or reduction of molecular oxygen"/>
    <property type="evidence" value="ECO:0007669"/>
    <property type="project" value="InterPro"/>
</dbReference>
<evidence type="ECO:0000313" key="9">
    <source>
        <dbReference type="EMBL" id="KOS44608.1"/>
    </source>
</evidence>
<dbReference type="AlphaFoldDB" id="A0A0M8P3X5"/>
<feature type="binding site" description="axial binding residue" evidence="6">
    <location>
        <position position="443"/>
    </location>
    <ligand>
        <name>heme</name>
        <dbReference type="ChEBI" id="CHEBI:30413"/>
    </ligand>
    <ligandPart>
        <name>Fe</name>
        <dbReference type="ChEBI" id="CHEBI:18248"/>
    </ligandPart>
</feature>
<comment type="cofactor">
    <cofactor evidence="1 6">
        <name>heme</name>
        <dbReference type="ChEBI" id="CHEBI:30413"/>
    </cofactor>
</comment>
<sequence>MTLVNAFDVNTTVAAAILLLAIVPGICLVNIIKHYCDPLRSIPGPFWAKFTRLWYLREMLTGKSRETVVKLHEDYGSVVRIAPNEFSISDMDIMREVYGPRTTFEKSEAYAPFTNPGGVTLVSERNNRAHRELRRKFHFSFSYSQVIKMDSLIDEGLDILSTKFNELADNGKDSDLLHWLKFWSMDNSALLIFGESFGCVENDADNNGLLTLTRASTFYASVVGIIPEWHKALWNLVPSYILREKEVRNFSEKQIAEKEAAKESTGTACFLDTWFRQKEADRMDNTEVRIGIGGALGGTELTPSFVAQAIFHVYREPAILQRLRDEIDPEMKRSHTADRGIISHEAVQAMPYLQAVLKEVLRLYPIAAITMPRVVPKGGANLAGYHFRAGQVIGVNACAASRKEEYFGRDAGSFRPERWLDDPEEAKRVKYYSLPFSMGGRECIGKHLATLMVLKALALIFYSYDIKTSDKDLKLWNDIVVQVKSLTGRVQPRQL</sequence>
<feature type="transmembrane region" description="Helical" evidence="8">
    <location>
        <begin position="12"/>
        <end position="32"/>
    </location>
</feature>
<dbReference type="GO" id="GO:0004497">
    <property type="term" value="F:monooxygenase activity"/>
    <property type="evidence" value="ECO:0007669"/>
    <property type="project" value="UniProtKB-KW"/>
</dbReference>
<keyword evidence="10" id="KW-1185">Reference proteome</keyword>
<dbReference type="PANTHER" id="PTHR24305">
    <property type="entry name" value="CYTOCHROME P450"/>
    <property type="match status" value="1"/>
</dbReference>
<gene>
    <name evidence="9" type="ORF">ACN38_g4508</name>
</gene>
<dbReference type="PROSITE" id="PS00086">
    <property type="entry name" value="CYTOCHROME_P450"/>
    <property type="match status" value="1"/>
</dbReference>
<dbReference type="InterPro" id="IPR050121">
    <property type="entry name" value="Cytochrome_P450_monoxygenase"/>
</dbReference>
<dbReference type="GO" id="GO:0020037">
    <property type="term" value="F:heme binding"/>
    <property type="evidence" value="ECO:0007669"/>
    <property type="project" value="InterPro"/>
</dbReference>
<dbReference type="PRINTS" id="PR00463">
    <property type="entry name" value="EP450I"/>
</dbReference>
<dbReference type="InterPro" id="IPR002401">
    <property type="entry name" value="Cyt_P450_E_grp-I"/>
</dbReference>
<evidence type="ECO:0000256" key="4">
    <source>
        <dbReference type="ARBA" id="ARBA00023002"/>
    </source>
</evidence>
<dbReference type="Proteomes" id="UP000037696">
    <property type="component" value="Unassembled WGS sequence"/>
</dbReference>
<keyword evidence="7" id="KW-0503">Monooxygenase</keyword>
<evidence type="ECO:0000256" key="7">
    <source>
        <dbReference type="RuleBase" id="RU000461"/>
    </source>
</evidence>
<dbReference type="InterPro" id="IPR017972">
    <property type="entry name" value="Cyt_P450_CS"/>
</dbReference>
<reference evidence="9 10" key="1">
    <citation type="submission" date="2015-08" db="EMBL/GenBank/DDBJ databases">
        <title>Genome sequencing of Penicillium nordicum.</title>
        <authorList>
            <person name="Nguyen H.D."/>
            <person name="Seifert K.A."/>
        </authorList>
    </citation>
    <scope>NUCLEOTIDE SEQUENCE [LARGE SCALE GENOMIC DNA]</scope>
    <source>
        <strain evidence="9 10">DAOMC 185683</strain>
    </source>
</reference>
<evidence type="ECO:0000256" key="3">
    <source>
        <dbReference type="ARBA" id="ARBA00022723"/>
    </source>
</evidence>
<keyword evidence="8" id="KW-0472">Membrane</keyword>
<dbReference type="EMBL" id="LHQQ01000058">
    <property type="protein sequence ID" value="KOS44608.1"/>
    <property type="molecule type" value="Genomic_DNA"/>
</dbReference>
<comment type="caution">
    <text evidence="9">The sequence shown here is derived from an EMBL/GenBank/DDBJ whole genome shotgun (WGS) entry which is preliminary data.</text>
</comment>
<dbReference type="Gene3D" id="1.10.630.10">
    <property type="entry name" value="Cytochrome P450"/>
    <property type="match status" value="1"/>
</dbReference>
<dbReference type="SUPFAM" id="SSF48264">
    <property type="entry name" value="Cytochrome P450"/>
    <property type="match status" value="1"/>
</dbReference>
<proteinExistence type="inferred from homology"/>
<evidence type="ECO:0000256" key="1">
    <source>
        <dbReference type="ARBA" id="ARBA00001971"/>
    </source>
</evidence>
<dbReference type="InterPro" id="IPR001128">
    <property type="entry name" value="Cyt_P450"/>
</dbReference>
<dbReference type="PRINTS" id="PR00385">
    <property type="entry name" value="P450"/>
</dbReference>
<organism evidence="9 10">
    <name type="scientific">Penicillium nordicum</name>
    <dbReference type="NCBI Taxonomy" id="229535"/>
    <lineage>
        <taxon>Eukaryota</taxon>
        <taxon>Fungi</taxon>
        <taxon>Dikarya</taxon>
        <taxon>Ascomycota</taxon>
        <taxon>Pezizomycotina</taxon>
        <taxon>Eurotiomycetes</taxon>
        <taxon>Eurotiomycetidae</taxon>
        <taxon>Eurotiales</taxon>
        <taxon>Aspergillaceae</taxon>
        <taxon>Penicillium</taxon>
    </lineage>
</organism>
<name>A0A0M8P3X5_9EURO</name>
<evidence type="ECO:0000313" key="10">
    <source>
        <dbReference type="Proteomes" id="UP000037696"/>
    </source>
</evidence>
<evidence type="ECO:0000256" key="8">
    <source>
        <dbReference type="SAM" id="Phobius"/>
    </source>
</evidence>
<dbReference type="Pfam" id="PF00067">
    <property type="entry name" value="p450"/>
    <property type="match status" value="1"/>
</dbReference>
<protein>
    <submittedName>
        <fullName evidence="9">Uncharacterized protein</fullName>
    </submittedName>
</protein>
<evidence type="ECO:0000256" key="2">
    <source>
        <dbReference type="ARBA" id="ARBA00010617"/>
    </source>
</evidence>
<evidence type="ECO:0000256" key="6">
    <source>
        <dbReference type="PIRSR" id="PIRSR602401-1"/>
    </source>
</evidence>
<comment type="similarity">
    <text evidence="2 7">Belongs to the cytochrome P450 family.</text>
</comment>
<dbReference type="OrthoDB" id="3934656at2759"/>
<keyword evidence="8" id="KW-0812">Transmembrane</keyword>
<keyword evidence="6 7" id="KW-0349">Heme</keyword>
<evidence type="ECO:0000256" key="5">
    <source>
        <dbReference type="ARBA" id="ARBA00023004"/>
    </source>
</evidence>
<keyword evidence="3 6" id="KW-0479">Metal-binding</keyword>
<dbReference type="PANTHER" id="PTHR24305:SF166">
    <property type="entry name" value="CYTOCHROME P450 12A4, MITOCHONDRIAL-RELATED"/>
    <property type="match status" value="1"/>
</dbReference>